<reference evidence="2 3" key="1">
    <citation type="submission" date="2016-07" db="EMBL/GenBank/DDBJ databases">
        <title>Multiple horizontal gene transfer events from other fungi enriched the ability of initially mycotrophic Trichoderma (Ascomycota) to feed on dead plant biomass.</title>
        <authorList>
            <consortium name="DOE Joint Genome Institute"/>
            <person name="Aerts A."/>
            <person name="Atanasova L."/>
            <person name="Chenthamara K."/>
            <person name="Zhang J."/>
            <person name="Grujic M."/>
            <person name="Henrissat B."/>
            <person name="Kuo A."/>
            <person name="Salamov A."/>
            <person name="Lipzen A."/>
            <person name="Labutti K."/>
            <person name="Barry K."/>
            <person name="Miao Y."/>
            <person name="Rahimi M.J."/>
            <person name="Shen Q."/>
            <person name="Grigoriev I.V."/>
            <person name="Kubicek C.P."/>
            <person name="Druzhinina I.S."/>
        </authorList>
    </citation>
    <scope>NUCLEOTIDE SEQUENCE [LARGE SCALE GENOMIC DNA]</scope>
    <source>
        <strain evidence="2 3">ATCC 18648</strain>
    </source>
</reference>
<sequence length="164" mass="18024">MGQSSRGVPCFFSSGTSFDPVKRLFLRREVRHRALAVGVASNSAALSASRPEPWEQGRLESSDGSIATAEGAEELGSWESFVASGSGSRSGSRGKRYQRQQSRRRHGFGQISSARPSRGRDAASGETRGEWRATDAREIDNTYPRQSDKVMVDRHARSETFAAW</sequence>
<dbReference type="EMBL" id="KZ679127">
    <property type="protein sequence ID" value="PTB80720.1"/>
    <property type="molecule type" value="Genomic_DNA"/>
</dbReference>
<accession>A0A2T4CGP5</accession>
<keyword evidence="3" id="KW-1185">Reference proteome</keyword>
<organism evidence="2 3">
    <name type="scientific">Trichoderma longibrachiatum ATCC 18648</name>
    <dbReference type="NCBI Taxonomy" id="983965"/>
    <lineage>
        <taxon>Eukaryota</taxon>
        <taxon>Fungi</taxon>
        <taxon>Dikarya</taxon>
        <taxon>Ascomycota</taxon>
        <taxon>Pezizomycotina</taxon>
        <taxon>Sordariomycetes</taxon>
        <taxon>Hypocreomycetidae</taxon>
        <taxon>Hypocreales</taxon>
        <taxon>Hypocreaceae</taxon>
        <taxon>Trichoderma</taxon>
    </lineage>
</organism>
<feature type="compositionally biased region" description="Basic and acidic residues" evidence="1">
    <location>
        <begin position="118"/>
        <end position="151"/>
    </location>
</feature>
<proteinExistence type="predicted"/>
<feature type="compositionally biased region" description="Basic residues" evidence="1">
    <location>
        <begin position="92"/>
        <end position="107"/>
    </location>
</feature>
<feature type="region of interest" description="Disordered" evidence="1">
    <location>
        <begin position="40"/>
        <end position="151"/>
    </location>
</feature>
<feature type="compositionally biased region" description="Basic and acidic residues" evidence="1">
    <location>
        <begin position="52"/>
        <end position="61"/>
    </location>
</feature>
<evidence type="ECO:0000313" key="3">
    <source>
        <dbReference type="Proteomes" id="UP000240760"/>
    </source>
</evidence>
<evidence type="ECO:0000256" key="1">
    <source>
        <dbReference type="SAM" id="MobiDB-lite"/>
    </source>
</evidence>
<protein>
    <submittedName>
        <fullName evidence="2">Uncharacterized protein</fullName>
    </submittedName>
</protein>
<gene>
    <name evidence="2" type="ORF">M440DRAFT_1133980</name>
</gene>
<evidence type="ECO:0000313" key="2">
    <source>
        <dbReference type="EMBL" id="PTB80720.1"/>
    </source>
</evidence>
<name>A0A2T4CGP5_TRILO</name>
<dbReference type="Proteomes" id="UP000240760">
    <property type="component" value="Unassembled WGS sequence"/>
</dbReference>
<dbReference type="AlphaFoldDB" id="A0A2T4CGP5"/>